<evidence type="ECO:0000313" key="2">
    <source>
        <dbReference type="Proteomes" id="UP001281761"/>
    </source>
</evidence>
<dbReference type="EMBL" id="JARBJD010000050">
    <property type="protein sequence ID" value="KAK2956986.1"/>
    <property type="molecule type" value="Genomic_DNA"/>
</dbReference>
<evidence type="ECO:0000313" key="1">
    <source>
        <dbReference type="EMBL" id="KAK2956986.1"/>
    </source>
</evidence>
<accession>A0ABQ9XZS6</accession>
<reference evidence="1 2" key="1">
    <citation type="journal article" date="2022" name="bioRxiv">
        <title>Genomics of Preaxostyla Flagellates Illuminates Evolutionary Transitions and the Path Towards Mitochondrial Loss.</title>
        <authorList>
            <person name="Novak L.V.F."/>
            <person name="Treitli S.C."/>
            <person name="Pyrih J."/>
            <person name="Halakuc P."/>
            <person name="Pipaliya S.V."/>
            <person name="Vacek V."/>
            <person name="Brzon O."/>
            <person name="Soukal P."/>
            <person name="Eme L."/>
            <person name="Dacks J.B."/>
            <person name="Karnkowska A."/>
            <person name="Elias M."/>
            <person name="Hampl V."/>
        </authorList>
    </citation>
    <scope>NUCLEOTIDE SEQUENCE [LARGE SCALE GENOMIC DNA]</scope>
    <source>
        <strain evidence="1">NAU3</strain>
        <tissue evidence="1">Gut</tissue>
    </source>
</reference>
<keyword evidence="2" id="KW-1185">Reference proteome</keyword>
<organism evidence="1 2">
    <name type="scientific">Blattamonas nauphoetae</name>
    <dbReference type="NCBI Taxonomy" id="2049346"/>
    <lineage>
        <taxon>Eukaryota</taxon>
        <taxon>Metamonada</taxon>
        <taxon>Preaxostyla</taxon>
        <taxon>Oxymonadida</taxon>
        <taxon>Blattamonas</taxon>
    </lineage>
</organism>
<name>A0ABQ9XZS6_9EUKA</name>
<dbReference type="Proteomes" id="UP001281761">
    <property type="component" value="Unassembled WGS sequence"/>
</dbReference>
<protein>
    <submittedName>
        <fullName evidence="1">Uncharacterized protein</fullName>
    </submittedName>
</protein>
<gene>
    <name evidence="1" type="ORF">BLNAU_8061</name>
</gene>
<sequence>MKSHPHDASLPTETFLVNRRNAARSSSDDQSIGSKRRILDLPRSSAYALEDDWEGSEDVVYQIMAFPDPCSTDEHIEFPYGMHPLSLSTGDVKHNFLLTAVNLPSERRSKHQHCEIIQKVSMGRWLCLSDGTITEVDEEAIPDRYFGLKNDISSAKCLLYTNTDQDDEQLHQMMVVEDSQQPQQFDNNPSLNEEMCKLLESEMIASFKQGIPDWLPNVLNQQATMLTTTPLGSLPLECAFRHLDLKPFKTTPLSLVSSFTTKLKDHPSPIEAQQLVNLSLSLMCKSHDGDSSSLDTLFHEMEHRDSRAVSKLDTWKIVEIIASFPELLTYPDVLNHFYSTLASILEDQSQLAMLFTFTSLFTNQFLQVAQSTILCDEHSASAFLAMVLESGINKSINPTRITRLWTAHPDHVNTNLPILLGKASRMRLIPTFIGDLVEATFFMFLQDRTMSKGAFELDTVAKHTLASSSLTKFFVKLQTDLIKLFKSRPSLRPPIRDILFRTVLKEPVDGVFPRYDEMYNAYQTAVDETALESTFKRKEYQIPSTVADEFLTYNKQFPPPHDNEAISDIWRLFFLLTFGNHQRTILKKLPDNMQDHFLSLWIQNDTPLAAQQLVNLSLSLMCKSHDGDSSSLDTLFHEMEHRDSRAVSKLDTWKIVEIIASFPELLTYPDVLNHFYSTLASILEDQSQLAMLFTFTSLFTNQFLQVAQSTILCDEHSASAFLAMVLESGINKSINPTRITRLWTAHPDHVNTNLPILLGKASRMRLIPTFIGDLVEATFFMFLQDRTMSKGAFELDTVAKHTLASSSLTKFFVKLQTDLIKLFKSRPSLRPPIRDILFRTVLKEPVDGVFPPYDEMYNAYKTAVDKKSLTTTFKREDYLNPSPVADEFTSFNEQFPPPHEDEAISDVWRLPFLLKFGNHQNKITNELPNSMQSLILNMWTKEVQSDWNLKCLHAIFTVTLPFKDRFLRVIHDCLREFHFPVHPTPTQSFLVLSMLSAYDLWIQKSKYQTRAKSLKLLSDLCPEQTLCTIIRTLVDDIKPKDKNVRTSPEDHLSDNIRELLLSIAKQHPSDRSNILRESMLRVLSELNSVDSYFVSLLFHTLCETKSNAYDSNHPLQITRSHPVPLLIYTRKQTTNFEPESFIFGTIPIIFTAFVNAMDSTSLDDLLRGTDSPSIPDELLGEVLLVLSHPLFHPQIRFHSLQFLQILMKDSLVIQRMVLSSLICAHIPEYSEALDRVQAYEVGSESSPPTLDMDRSIIEQYLPDAFIFPRHNSSFPKLPSLPLLLSSSPSVLIGKKYIGLDVTPKVDKIRDALIDKYLEKLKTSDPVWVVVFCAYFFKYCNKMPFYDTHKAKVETMLFNMELWENLKNSTTHLTDTQLGIITEIVKREDLSPNSSSKEKIVLLLE</sequence>
<comment type="caution">
    <text evidence="1">The sequence shown here is derived from an EMBL/GenBank/DDBJ whole genome shotgun (WGS) entry which is preliminary data.</text>
</comment>
<proteinExistence type="predicted"/>